<keyword evidence="1" id="KW-0472">Membrane</keyword>
<reference evidence="3" key="1">
    <citation type="submission" date="2016-11" db="EMBL/GenBank/DDBJ databases">
        <authorList>
            <person name="Varghese N."/>
            <person name="Submissions S."/>
        </authorList>
    </citation>
    <scope>NUCLEOTIDE SEQUENCE [LARGE SCALE GENOMIC DNA]</scope>
    <source>
        <strain evidence="3">ACAM 48</strain>
    </source>
</reference>
<gene>
    <name evidence="2" type="ORF">SAMN05878281_2011</name>
</gene>
<protein>
    <submittedName>
        <fullName evidence="2">Uncharacterized protein</fullName>
    </submittedName>
</protein>
<keyword evidence="1" id="KW-1133">Transmembrane helix</keyword>
<accession>A0A1M7LQT2</accession>
<evidence type="ECO:0000313" key="3">
    <source>
        <dbReference type="Proteomes" id="UP000190235"/>
    </source>
</evidence>
<name>A0A1M7LQT2_9FLAO</name>
<dbReference type="AlphaFoldDB" id="A0A1M7LQT2"/>
<organism evidence="2 3">
    <name type="scientific">Salegentibacter salegens</name>
    <dbReference type="NCBI Taxonomy" id="143223"/>
    <lineage>
        <taxon>Bacteria</taxon>
        <taxon>Pseudomonadati</taxon>
        <taxon>Bacteroidota</taxon>
        <taxon>Flavobacteriia</taxon>
        <taxon>Flavobacteriales</taxon>
        <taxon>Flavobacteriaceae</taxon>
        <taxon>Salegentibacter</taxon>
    </lineage>
</organism>
<keyword evidence="3" id="KW-1185">Reference proteome</keyword>
<proteinExistence type="predicted"/>
<dbReference type="Proteomes" id="UP000190235">
    <property type="component" value="Chromosome I"/>
</dbReference>
<evidence type="ECO:0000313" key="2">
    <source>
        <dbReference type="EMBL" id="SHM80042.1"/>
    </source>
</evidence>
<dbReference type="EMBL" id="LT670848">
    <property type="protein sequence ID" value="SHM80042.1"/>
    <property type="molecule type" value="Genomic_DNA"/>
</dbReference>
<sequence>MVFKIIFIAVLFVIVNAMILLTKHIQKKLKSNWYLTT</sequence>
<evidence type="ECO:0000256" key="1">
    <source>
        <dbReference type="SAM" id="Phobius"/>
    </source>
</evidence>
<keyword evidence="1" id="KW-0812">Transmembrane</keyword>
<feature type="transmembrane region" description="Helical" evidence="1">
    <location>
        <begin position="6"/>
        <end position="22"/>
    </location>
</feature>